<reference evidence="3" key="1">
    <citation type="submission" date="2010-08" db="EMBL/GenBank/DDBJ databases">
        <authorList>
            <consortium name="Caenorhabditis japonica Sequencing Consortium"/>
            <person name="Wilson R.K."/>
        </authorList>
    </citation>
    <scope>NUCLEOTIDE SEQUENCE [LARGE SCALE GENOMIC DNA]</scope>
    <source>
        <strain evidence="3">DF5081</strain>
    </source>
</reference>
<evidence type="ECO:0000256" key="1">
    <source>
        <dbReference type="SAM" id="Phobius"/>
    </source>
</evidence>
<keyword evidence="1" id="KW-0472">Membrane</keyword>
<name>A0A8R1HQF2_CAEJA</name>
<protein>
    <submittedName>
        <fullName evidence="2">Uncharacterized protein</fullName>
    </submittedName>
</protein>
<feature type="transmembrane region" description="Helical" evidence="1">
    <location>
        <begin position="85"/>
        <end position="106"/>
    </location>
</feature>
<evidence type="ECO:0000313" key="2">
    <source>
        <dbReference type="EnsemblMetazoa" id="CJA08723b.1"/>
    </source>
</evidence>
<proteinExistence type="predicted"/>
<organism evidence="2 3">
    <name type="scientific">Caenorhabditis japonica</name>
    <dbReference type="NCBI Taxonomy" id="281687"/>
    <lineage>
        <taxon>Eukaryota</taxon>
        <taxon>Metazoa</taxon>
        <taxon>Ecdysozoa</taxon>
        <taxon>Nematoda</taxon>
        <taxon>Chromadorea</taxon>
        <taxon>Rhabditida</taxon>
        <taxon>Rhabditina</taxon>
        <taxon>Rhabditomorpha</taxon>
        <taxon>Rhabditoidea</taxon>
        <taxon>Rhabditidae</taxon>
        <taxon>Peloderinae</taxon>
        <taxon>Caenorhabditis</taxon>
    </lineage>
</organism>
<keyword evidence="1" id="KW-0812">Transmembrane</keyword>
<dbReference type="InterPro" id="IPR019428">
    <property type="entry name" value="7TM_GPCR_serpentine_rcpt_Str"/>
</dbReference>
<dbReference type="AlphaFoldDB" id="A0A8R1HQF2"/>
<reference evidence="2" key="2">
    <citation type="submission" date="2022-06" db="UniProtKB">
        <authorList>
            <consortium name="EnsemblMetazoa"/>
        </authorList>
    </citation>
    <scope>IDENTIFICATION</scope>
    <source>
        <strain evidence="2">DF5081</strain>
    </source>
</reference>
<keyword evidence="3" id="KW-1185">Reference proteome</keyword>
<dbReference type="Proteomes" id="UP000005237">
    <property type="component" value="Unassembled WGS sequence"/>
</dbReference>
<dbReference type="Pfam" id="PF10326">
    <property type="entry name" value="7TM_GPCR_Str"/>
    <property type="match status" value="1"/>
</dbReference>
<keyword evidence="1" id="KW-1133">Transmembrane helix</keyword>
<accession>A0A8R1HQF2</accession>
<dbReference type="EnsemblMetazoa" id="CJA08723b.1">
    <property type="protein sequence ID" value="CJA08723b.1"/>
    <property type="gene ID" value="WBGene00127927"/>
</dbReference>
<feature type="transmembrane region" description="Helical" evidence="1">
    <location>
        <begin position="20"/>
        <end position="41"/>
    </location>
</feature>
<sequence>MRKNARVSPTYLIRYRHILVEISLTGVIYSVCEICTVPYWYVSDGDFVLFAVGPVQSGSFAQSLVLTFAISFFQSADWFRTFPQVVFICPFVNVLVLANWLVAVIYCFSMTEKKVEKAAEFVEEHLNMSIDGRAMLGFSLQVGDEHLLLI</sequence>
<evidence type="ECO:0000313" key="3">
    <source>
        <dbReference type="Proteomes" id="UP000005237"/>
    </source>
</evidence>